<proteinExistence type="predicted"/>
<evidence type="ECO:0000313" key="2">
    <source>
        <dbReference type="Proteomes" id="UP001596091"/>
    </source>
</evidence>
<reference evidence="2" key="1">
    <citation type="journal article" date="2019" name="Int. J. Syst. Evol. Microbiol.">
        <title>The Global Catalogue of Microorganisms (GCM) 10K type strain sequencing project: providing services to taxonomists for standard genome sequencing and annotation.</title>
        <authorList>
            <consortium name="The Broad Institute Genomics Platform"/>
            <consortium name="The Broad Institute Genome Sequencing Center for Infectious Disease"/>
            <person name="Wu L."/>
            <person name="Ma J."/>
        </authorList>
    </citation>
    <scope>NUCLEOTIDE SEQUENCE [LARGE SCALE GENOMIC DNA]</scope>
    <source>
        <strain evidence="2">JCM 4087</strain>
    </source>
</reference>
<name>A0ABW1EJ92_9BACT</name>
<dbReference type="InterPro" id="IPR051604">
    <property type="entry name" value="Ergot_Alk_Oxidoreductase"/>
</dbReference>
<dbReference type="PANTHER" id="PTHR43162:SF1">
    <property type="entry name" value="PRESTALK A DIFFERENTIATION PROTEIN A"/>
    <property type="match status" value="1"/>
</dbReference>
<accession>A0ABW1EJ92</accession>
<dbReference type="EMBL" id="JBHSPH010000008">
    <property type="protein sequence ID" value="MFC5864060.1"/>
    <property type="molecule type" value="Genomic_DNA"/>
</dbReference>
<gene>
    <name evidence="1" type="ORF">ACFPT7_17270</name>
</gene>
<evidence type="ECO:0008006" key="3">
    <source>
        <dbReference type="Google" id="ProtNLM"/>
    </source>
</evidence>
<dbReference type="Gene3D" id="3.90.25.10">
    <property type="entry name" value="UDP-galactose 4-epimerase, domain 1"/>
    <property type="match status" value="1"/>
</dbReference>
<organism evidence="1 2">
    <name type="scientific">Acidicapsa dinghuensis</name>
    <dbReference type="NCBI Taxonomy" id="2218256"/>
    <lineage>
        <taxon>Bacteria</taxon>
        <taxon>Pseudomonadati</taxon>
        <taxon>Acidobacteriota</taxon>
        <taxon>Terriglobia</taxon>
        <taxon>Terriglobales</taxon>
        <taxon>Acidobacteriaceae</taxon>
        <taxon>Acidicapsa</taxon>
    </lineage>
</organism>
<dbReference type="SUPFAM" id="SSF51735">
    <property type="entry name" value="NAD(P)-binding Rossmann-fold domains"/>
    <property type="match status" value="1"/>
</dbReference>
<keyword evidence="2" id="KW-1185">Reference proteome</keyword>
<sequence>MGTGKSALIAPEDIAAVAVAALVSPNPLGPILEVTGGELLTVPEEVEILSKALGRTLRVIDVTTEQAADGLVANGLPRPVANAVAASFQAIREGRVTELTTTVRDITGKEPIRFAEWIVGRANTTA</sequence>
<dbReference type="InterPro" id="IPR036291">
    <property type="entry name" value="NAD(P)-bd_dom_sf"/>
</dbReference>
<dbReference type="PANTHER" id="PTHR43162">
    <property type="match status" value="1"/>
</dbReference>
<comment type="caution">
    <text evidence="1">The sequence shown here is derived from an EMBL/GenBank/DDBJ whole genome shotgun (WGS) entry which is preliminary data.</text>
</comment>
<dbReference type="Proteomes" id="UP001596091">
    <property type="component" value="Unassembled WGS sequence"/>
</dbReference>
<evidence type="ECO:0000313" key="1">
    <source>
        <dbReference type="EMBL" id="MFC5864060.1"/>
    </source>
</evidence>
<dbReference type="RefSeq" id="WP_263340983.1">
    <property type="nucleotide sequence ID" value="NZ_JAGSYH010000006.1"/>
</dbReference>
<protein>
    <recommendedName>
        <fullName evidence="3">SDR family NAD(P)-dependent oxidoreductase</fullName>
    </recommendedName>
</protein>
<dbReference type="Gene3D" id="3.40.50.720">
    <property type="entry name" value="NAD(P)-binding Rossmann-like Domain"/>
    <property type="match status" value="1"/>
</dbReference>